<dbReference type="InterPro" id="IPR039422">
    <property type="entry name" value="MarR/SlyA-like"/>
</dbReference>
<evidence type="ECO:0000256" key="5">
    <source>
        <dbReference type="ARBA" id="ARBA00040307"/>
    </source>
</evidence>
<name>I3VIM3_9BACT</name>
<evidence type="ECO:0000256" key="2">
    <source>
        <dbReference type="ARBA" id="ARBA00023026"/>
    </source>
</evidence>
<evidence type="ECO:0000259" key="6">
    <source>
        <dbReference type="PROSITE" id="PS50995"/>
    </source>
</evidence>
<dbReference type="EMBL" id="JQ970528">
    <property type="protein sequence ID" value="AFK79229.1"/>
    <property type="molecule type" value="Genomic_DNA"/>
</dbReference>
<dbReference type="GO" id="GO:0006950">
    <property type="term" value="P:response to stress"/>
    <property type="evidence" value="ECO:0007669"/>
    <property type="project" value="TreeGrafter"/>
</dbReference>
<dbReference type="GO" id="GO:0003700">
    <property type="term" value="F:DNA-binding transcription factor activity"/>
    <property type="evidence" value="ECO:0007669"/>
    <property type="project" value="InterPro"/>
</dbReference>
<evidence type="ECO:0000256" key="3">
    <source>
        <dbReference type="ARBA" id="ARBA00023125"/>
    </source>
</evidence>
<proteinExistence type="predicted"/>
<keyword evidence="2" id="KW-0843">Virulence</keyword>
<dbReference type="InterPro" id="IPR000835">
    <property type="entry name" value="HTH_MarR-typ"/>
</dbReference>
<keyword evidence="3" id="KW-0238">DNA-binding</keyword>
<organism evidence="7">
    <name type="scientific">uncultured bacterium F41-01</name>
    <dbReference type="NCBI Taxonomy" id="1191437"/>
    <lineage>
        <taxon>Bacteria</taxon>
        <taxon>environmental samples</taxon>
    </lineage>
</organism>
<dbReference type="PRINTS" id="PR00598">
    <property type="entry name" value="HTHMARR"/>
</dbReference>
<dbReference type="InterPro" id="IPR055166">
    <property type="entry name" value="Transc_reg_Sar_Rot_HTH"/>
</dbReference>
<dbReference type="Pfam" id="PF22381">
    <property type="entry name" value="Staph_reg_Sar_Rot"/>
    <property type="match status" value="1"/>
</dbReference>
<keyword evidence="4" id="KW-0804">Transcription</keyword>
<dbReference type="GO" id="GO:0003677">
    <property type="term" value="F:DNA binding"/>
    <property type="evidence" value="ECO:0007669"/>
    <property type="project" value="UniProtKB-KW"/>
</dbReference>
<dbReference type="PROSITE" id="PS50995">
    <property type="entry name" value="HTH_MARR_2"/>
    <property type="match status" value="1"/>
</dbReference>
<dbReference type="AlphaFoldDB" id="I3VIM3"/>
<dbReference type="PANTHER" id="PTHR33164:SF43">
    <property type="entry name" value="HTH-TYPE TRANSCRIPTIONAL REPRESSOR YETL"/>
    <property type="match status" value="1"/>
</dbReference>
<dbReference type="PANTHER" id="PTHR33164">
    <property type="entry name" value="TRANSCRIPTIONAL REGULATOR, MARR FAMILY"/>
    <property type="match status" value="1"/>
</dbReference>
<feature type="domain" description="HTH marR-type" evidence="6">
    <location>
        <begin position="15"/>
        <end position="143"/>
    </location>
</feature>
<dbReference type="SUPFAM" id="SSF46785">
    <property type="entry name" value="Winged helix' DNA-binding domain"/>
    <property type="match status" value="1"/>
</dbReference>
<dbReference type="SMART" id="SM00347">
    <property type="entry name" value="HTH_MARR"/>
    <property type="match status" value="1"/>
</dbReference>
<dbReference type="Gene3D" id="1.10.10.10">
    <property type="entry name" value="Winged helix-like DNA-binding domain superfamily/Winged helix DNA-binding domain"/>
    <property type="match status" value="1"/>
</dbReference>
<accession>I3VIM3</accession>
<dbReference type="InterPro" id="IPR036388">
    <property type="entry name" value="WH-like_DNA-bd_sf"/>
</dbReference>
<dbReference type="PROSITE" id="PS01117">
    <property type="entry name" value="HTH_MARR_1"/>
    <property type="match status" value="1"/>
</dbReference>
<reference evidence="7" key="1">
    <citation type="submission" date="2012-04" db="EMBL/GenBank/DDBJ databases">
        <title>Characterization of mineral phosphate solubilization trait from soil metagenome.</title>
        <authorList>
            <person name="Chhabra S."/>
            <person name="Brazil D."/>
            <person name="Morrissey J."/>
            <person name="Burke J."/>
            <person name="O'Gara F."/>
            <person name="Dowling D."/>
        </authorList>
    </citation>
    <scope>NUCLEOTIDE SEQUENCE</scope>
</reference>
<dbReference type="InterPro" id="IPR023187">
    <property type="entry name" value="Tscrpt_reg_MarR-type_CS"/>
</dbReference>
<sequence>MANKQKVYKANFSLRDKAAVLVGCTAQEIANFVERELKEFGISREQLSVIHYLDTAEADKLTVNELRETLIDDSPNVSRILNKMVEKGLVRKKRQLDDQRVVYVSLTEKGRKLHKQADEKITGHNVRLSPKECQTLVELLMKM</sequence>
<dbReference type="InterPro" id="IPR036390">
    <property type="entry name" value="WH_DNA-bd_sf"/>
</dbReference>
<protein>
    <recommendedName>
        <fullName evidence="5">HTH-type transcriptional regulator MgrA</fullName>
    </recommendedName>
</protein>
<keyword evidence="1" id="KW-0805">Transcription regulation</keyword>
<evidence type="ECO:0000256" key="4">
    <source>
        <dbReference type="ARBA" id="ARBA00023163"/>
    </source>
</evidence>
<evidence type="ECO:0000256" key="1">
    <source>
        <dbReference type="ARBA" id="ARBA00023015"/>
    </source>
</evidence>
<evidence type="ECO:0000313" key="7">
    <source>
        <dbReference type="EMBL" id="AFK79229.1"/>
    </source>
</evidence>